<sequence length="324" mass="36443">MNFDALTAKKKLLDDYRPLAPELVRNLDDWFRVELTYTSNAIEGNTLTRRETALVVDKGITVGGKSLVEHLETTNHARALDWVRAQIARTPASLTEKDILHIHEVILKGIDDANCGHYRSVPVRISGSAVVLPNPRKVPDLMHNFILWLRQSAELHPIDLAAEAHYRLVTIHPFVDGNGRSARLLMNMLLLMSGYPPAIIRKQDRLAYIASLEKAQTGGTKEDHVKIIAKAVDRSLDIYLRAAAGEEAEPEQSDTLLKIGELAKQVDEANSTIRHWTKEGLLSVAEITEAGYQLYAPEMIQRVKQIQTLKAQRFTLKEIREKLP</sequence>
<dbReference type="Gene3D" id="1.10.3290.10">
    <property type="entry name" value="Fido-like domain"/>
    <property type="match status" value="1"/>
</dbReference>
<dbReference type="InterPro" id="IPR040198">
    <property type="entry name" value="Fido_containing"/>
</dbReference>
<proteinExistence type="predicted"/>
<accession>A0AA97F739</accession>
<feature type="domain" description="HTH merR-type" evidence="4">
    <location>
        <begin position="256"/>
        <end position="324"/>
    </location>
</feature>
<dbReference type="PANTHER" id="PTHR13504:SF38">
    <property type="entry name" value="FIDO DOMAIN-CONTAINING PROTEIN"/>
    <property type="match status" value="1"/>
</dbReference>
<dbReference type="Pfam" id="PF02661">
    <property type="entry name" value="Fic"/>
    <property type="match status" value="1"/>
</dbReference>
<dbReference type="PROSITE" id="PS50937">
    <property type="entry name" value="HTH_MERR_2"/>
    <property type="match status" value="1"/>
</dbReference>
<evidence type="ECO:0000256" key="2">
    <source>
        <dbReference type="PIRSR" id="PIRSR640198-2"/>
    </source>
</evidence>
<dbReference type="SUPFAM" id="SSF140931">
    <property type="entry name" value="Fic-like"/>
    <property type="match status" value="1"/>
</dbReference>
<feature type="site" description="Important for autoinhibition of adenylyltransferase activity" evidence="3">
    <location>
        <position position="43"/>
    </location>
</feature>
<dbReference type="InterPro" id="IPR003812">
    <property type="entry name" value="Fido"/>
</dbReference>
<protein>
    <submittedName>
        <fullName evidence="6">Fic family protein</fullName>
    </submittedName>
</protein>
<evidence type="ECO:0000256" key="3">
    <source>
        <dbReference type="PIRSR" id="PIRSR640198-3"/>
    </source>
</evidence>
<gene>
    <name evidence="6" type="ORF">RB602_00075</name>
</gene>
<dbReference type="InterPro" id="IPR009061">
    <property type="entry name" value="DNA-bd_dom_put_sf"/>
</dbReference>
<reference evidence="6 7" key="1">
    <citation type="submission" date="2023-10" db="EMBL/GenBank/DDBJ databases">
        <title>Complete genome sequence of a Sphingomonadaceae bacterium.</title>
        <authorList>
            <person name="Yan C."/>
        </authorList>
    </citation>
    <scope>NUCLEOTIDE SEQUENCE [LARGE SCALE GENOMIC DNA]</scope>
    <source>
        <strain evidence="6 7">SCSIO 66989</strain>
    </source>
</reference>
<dbReference type="GO" id="GO:0006355">
    <property type="term" value="P:regulation of DNA-templated transcription"/>
    <property type="evidence" value="ECO:0007669"/>
    <property type="project" value="InterPro"/>
</dbReference>
<dbReference type="Pfam" id="PF13411">
    <property type="entry name" value="MerR_1"/>
    <property type="match status" value="1"/>
</dbReference>
<feature type="domain" description="Fido" evidence="5">
    <location>
        <begin position="94"/>
        <end position="230"/>
    </location>
</feature>
<dbReference type="SUPFAM" id="SSF46955">
    <property type="entry name" value="Putative DNA-binding domain"/>
    <property type="match status" value="1"/>
</dbReference>
<dbReference type="InterPro" id="IPR036597">
    <property type="entry name" value="Fido-like_dom_sf"/>
</dbReference>
<dbReference type="Proteomes" id="UP001302429">
    <property type="component" value="Chromosome"/>
</dbReference>
<dbReference type="GO" id="GO:0005524">
    <property type="term" value="F:ATP binding"/>
    <property type="evidence" value="ECO:0007669"/>
    <property type="project" value="UniProtKB-KW"/>
</dbReference>
<dbReference type="PANTHER" id="PTHR13504">
    <property type="entry name" value="FIDO DOMAIN-CONTAINING PROTEIN DDB_G0283145"/>
    <property type="match status" value="1"/>
</dbReference>
<dbReference type="AlphaFoldDB" id="A0AA97F739"/>
<evidence type="ECO:0000313" key="7">
    <source>
        <dbReference type="Proteomes" id="UP001302429"/>
    </source>
</evidence>
<dbReference type="KEGG" id="acoa:RB602_00075"/>
<dbReference type="PROSITE" id="PS51459">
    <property type="entry name" value="FIDO"/>
    <property type="match status" value="1"/>
</dbReference>
<dbReference type="Gene3D" id="1.10.1660.10">
    <property type="match status" value="1"/>
</dbReference>
<organism evidence="6 7">
    <name type="scientific">Alterisphingorhabdus coralli</name>
    <dbReference type="NCBI Taxonomy" id="3071408"/>
    <lineage>
        <taxon>Bacteria</taxon>
        <taxon>Pseudomonadati</taxon>
        <taxon>Pseudomonadota</taxon>
        <taxon>Alphaproteobacteria</taxon>
        <taxon>Sphingomonadales</taxon>
        <taxon>Sphingomonadaceae</taxon>
        <taxon>Alterisphingorhabdus (ex Yan et al. 2024)</taxon>
    </lineage>
</organism>
<evidence type="ECO:0000256" key="1">
    <source>
        <dbReference type="PIRSR" id="PIRSR640198-1"/>
    </source>
</evidence>
<keyword evidence="2" id="KW-0067">ATP-binding</keyword>
<feature type="binding site" evidence="2">
    <location>
        <begin position="176"/>
        <end position="183"/>
    </location>
    <ligand>
        <name>ATP</name>
        <dbReference type="ChEBI" id="CHEBI:30616"/>
    </ligand>
</feature>
<dbReference type="RefSeq" id="WP_317081798.1">
    <property type="nucleotide sequence ID" value="NZ_CP136594.1"/>
</dbReference>
<evidence type="ECO:0000313" key="6">
    <source>
        <dbReference type="EMBL" id="WOE75151.1"/>
    </source>
</evidence>
<dbReference type="InterPro" id="IPR000551">
    <property type="entry name" value="MerR-type_HTH_dom"/>
</dbReference>
<name>A0AA97F739_9SPHN</name>
<keyword evidence="7" id="KW-1185">Reference proteome</keyword>
<dbReference type="SMART" id="SM00422">
    <property type="entry name" value="HTH_MERR"/>
    <property type="match status" value="1"/>
</dbReference>
<dbReference type="GO" id="GO:0003677">
    <property type="term" value="F:DNA binding"/>
    <property type="evidence" value="ECO:0007669"/>
    <property type="project" value="InterPro"/>
</dbReference>
<dbReference type="EMBL" id="CP136594">
    <property type="protein sequence ID" value="WOE75151.1"/>
    <property type="molecule type" value="Genomic_DNA"/>
</dbReference>
<feature type="active site" evidence="1">
    <location>
        <position position="172"/>
    </location>
</feature>
<evidence type="ECO:0000259" key="4">
    <source>
        <dbReference type="PROSITE" id="PS50937"/>
    </source>
</evidence>
<keyword evidence="2" id="KW-0547">Nucleotide-binding</keyword>
<evidence type="ECO:0000259" key="5">
    <source>
        <dbReference type="PROSITE" id="PS51459"/>
    </source>
</evidence>